<protein>
    <recommendedName>
        <fullName evidence="2">Isoprenyl transferase</fullName>
        <ecNumber evidence="2">2.5.1.-</ecNumber>
    </recommendedName>
</protein>
<accession>A0A6B0YQZ4</accession>
<name>A0A6B0YQZ4_9CHLR</name>
<sequence length="222" mass="25674">MDGNGRWAKERGLIRFIGHRAGVDNIQPVLEASVEFGIKVLTIYAFSTENWSRPIEEVSGLMRLLGTTLRNRLQELHENGVQIRHCGRLTGISEELQKQILHALDYTKHNDRIILNVAFNYGGRGEIVDATRRIIRDGIDPDSLSEETFSRYLYTNGLPDPDLIIRTGGDWRMSNFLIWQSVYAEYYSTQTYWPTFDKEELYKALIEFNRRSRRFGGVPDAE</sequence>
<feature type="binding site" evidence="2">
    <location>
        <position position="15"/>
    </location>
    <ligand>
        <name>substrate</name>
    </ligand>
</feature>
<evidence type="ECO:0000256" key="1">
    <source>
        <dbReference type="ARBA" id="ARBA00022679"/>
    </source>
</evidence>
<feature type="active site" evidence="2">
    <location>
        <position position="2"/>
    </location>
</feature>
<feature type="binding site" evidence="2">
    <location>
        <position position="51"/>
    </location>
    <ligand>
        <name>substrate</name>
    </ligand>
</feature>
<feature type="binding site" evidence="2">
    <location>
        <begin position="172"/>
        <end position="174"/>
    </location>
    <ligand>
        <name>substrate</name>
    </ligand>
</feature>
<feature type="binding site" evidence="2">
    <location>
        <begin position="3"/>
        <end position="6"/>
    </location>
    <ligand>
        <name>substrate</name>
    </ligand>
</feature>
<dbReference type="InterPro" id="IPR001441">
    <property type="entry name" value="UPP_synth-like"/>
</dbReference>
<organism evidence="3">
    <name type="scientific">Caldilineaceae bacterium SB0664_bin_27</name>
    <dbReference type="NCBI Taxonomy" id="2605260"/>
    <lineage>
        <taxon>Bacteria</taxon>
        <taxon>Bacillati</taxon>
        <taxon>Chloroflexota</taxon>
        <taxon>Caldilineae</taxon>
        <taxon>Caldilineales</taxon>
        <taxon>Caldilineaceae</taxon>
    </lineage>
</organism>
<dbReference type="EMBL" id="VXRG01000071">
    <property type="protein sequence ID" value="MXY93476.1"/>
    <property type="molecule type" value="Genomic_DNA"/>
</dbReference>
<dbReference type="GO" id="GO:0030145">
    <property type="term" value="F:manganese ion binding"/>
    <property type="evidence" value="ECO:0007669"/>
    <property type="project" value="TreeGrafter"/>
</dbReference>
<dbReference type="GO" id="GO:0005829">
    <property type="term" value="C:cytosol"/>
    <property type="evidence" value="ECO:0007669"/>
    <property type="project" value="TreeGrafter"/>
</dbReference>
<dbReference type="InterPro" id="IPR018520">
    <property type="entry name" value="UPP_synth-like_CS"/>
</dbReference>
<feature type="binding site" evidence="2">
    <location>
        <position position="53"/>
    </location>
    <ligand>
        <name>substrate</name>
    </ligand>
</feature>
<dbReference type="PANTHER" id="PTHR10291:SF0">
    <property type="entry name" value="DEHYDRODOLICHYL DIPHOSPHATE SYNTHASE 2"/>
    <property type="match status" value="1"/>
</dbReference>
<evidence type="ECO:0000313" key="3">
    <source>
        <dbReference type="EMBL" id="MXY93476.1"/>
    </source>
</evidence>
<keyword evidence="1 2" id="KW-0808">Transferase</keyword>
<dbReference type="GO" id="GO:0000287">
    <property type="term" value="F:magnesium ion binding"/>
    <property type="evidence" value="ECO:0007669"/>
    <property type="project" value="UniProtKB-UniRule"/>
</dbReference>
<reference evidence="3" key="1">
    <citation type="submission" date="2019-09" db="EMBL/GenBank/DDBJ databases">
        <title>Characterisation of the sponge microbiome using genome-centric metagenomics.</title>
        <authorList>
            <person name="Engelberts J.P."/>
            <person name="Robbins S.J."/>
            <person name="De Goeij J.M."/>
            <person name="Aranda M."/>
            <person name="Bell S.C."/>
            <person name="Webster N.S."/>
        </authorList>
    </citation>
    <scope>NUCLEOTIDE SEQUENCE</scope>
    <source>
        <strain evidence="3">SB0664_bin_27</strain>
    </source>
</reference>
<keyword evidence="2" id="KW-0479">Metal-binding</keyword>
<proteinExistence type="inferred from homology"/>
<comment type="cofactor">
    <cofactor evidence="2">
        <name>Mg(2+)</name>
        <dbReference type="ChEBI" id="CHEBI:18420"/>
    </cofactor>
    <text evidence="2">Binds 2 magnesium ions per subunit.</text>
</comment>
<comment type="function">
    <text evidence="2">Catalyzes the condensation of isopentenyl diphosphate (IPP) with allylic pyrophosphates generating different type of terpenoids.</text>
</comment>
<comment type="similarity">
    <text evidence="2">Belongs to the UPP synthase family.</text>
</comment>
<comment type="caution">
    <text evidence="3">The sequence shown here is derived from an EMBL/GenBank/DDBJ whole genome shotgun (WGS) entry which is preliminary data.</text>
</comment>
<dbReference type="EC" id="2.5.1.-" evidence="2"/>
<keyword evidence="2" id="KW-0460">Magnesium</keyword>
<dbReference type="Pfam" id="PF01255">
    <property type="entry name" value="Prenyltransf"/>
    <property type="match status" value="1"/>
</dbReference>
<dbReference type="Gene3D" id="3.40.1180.10">
    <property type="entry name" value="Decaprenyl diphosphate synthase-like"/>
    <property type="match status" value="1"/>
</dbReference>
<dbReference type="CDD" id="cd00475">
    <property type="entry name" value="Cis_IPPS"/>
    <property type="match status" value="1"/>
</dbReference>
<comment type="subunit">
    <text evidence="2">Homodimer.</text>
</comment>
<dbReference type="PROSITE" id="PS01066">
    <property type="entry name" value="UPP_SYNTHASE"/>
    <property type="match status" value="1"/>
</dbReference>
<feature type="active site" description="Proton acceptor" evidence="2">
    <location>
        <position position="50"/>
    </location>
</feature>
<gene>
    <name evidence="3" type="primary">uppS</name>
    <name evidence="3" type="ORF">F4Y42_08515</name>
</gene>
<dbReference type="PANTHER" id="PTHR10291">
    <property type="entry name" value="DEHYDRODOLICHYL DIPHOSPHATE SYNTHASE FAMILY MEMBER"/>
    <property type="match status" value="1"/>
</dbReference>
<evidence type="ECO:0000256" key="2">
    <source>
        <dbReference type="HAMAP-Rule" id="MF_01139"/>
    </source>
</evidence>
<feature type="binding site" evidence="2">
    <location>
        <position position="166"/>
    </location>
    <ligand>
        <name>substrate</name>
    </ligand>
</feature>
<dbReference type="GO" id="GO:0016094">
    <property type="term" value="P:polyprenol biosynthetic process"/>
    <property type="evidence" value="ECO:0007669"/>
    <property type="project" value="TreeGrafter"/>
</dbReference>
<feature type="binding site" evidence="2">
    <location>
        <position position="7"/>
    </location>
    <ligand>
        <name>substrate</name>
    </ligand>
</feature>
<dbReference type="HAMAP" id="MF_01139">
    <property type="entry name" value="ISPT"/>
    <property type="match status" value="1"/>
</dbReference>
<feature type="binding site" evidence="2">
    <location>
        <position position="2"/>
    </location>
    <ligand>
        <name>Mg(2+)</name>
        <dbReference type="ChEBI" id="CHEBI:18420"/>
    </ligand>
</feature>
<dbReference type="AlphaFoldDB" id="A0A6B0YQZ4"/>
<dbReference type="GO" id="GO:0008834">
    <property type="term" value="F:ditrans,polycis-undecaprenyl-diphosphate synthase [(2E,6E)-farnesyl-diphosphate specific] activity"/>
    <property type="evidence" value="ECO:0007669"/>
    <property type="project" value="TreeGrafter"/>
</dbReference>
<dbReference type="NCBIfam" id="TIGR00055">
    <property type="entry name" value="uppS"/>
    <property type="match status" value="1"/>
</dbReference>
<feature type="binding site" evidence="2">
    <location>
        <begin position="47"/>
        <end position="49"/>
    </location>
    <ligand>
        <name>substrate</name>
    </ligand>
</feature>
<dbReference type="InterPro" id="IPR036424">
    <property type="entry name" value="UPP_synth-like_sf"/>
</dbReference>
<feature type="binding site" evidence="2">
    <location>
        <position position="185"/>
    </location>
    <ligand>
        <name>Mg(2+)</name>
        <dbReference type="ChEBI" id="CHEBI:18420"/>
    </ligand>
</feature>
<feature type="binding site" evidence="2">
    <location>
        <position position="19"/>
    </location>
    <ligand>
        <name>substrate</name>
    </ligand>
</feature>
<dbReference type="SUPFAM" id="SSF64005">
    <property type="entry name" value="Undecaprenyl diphosphate synthase"/>
    <property type="match status" value="1"/>
</dbReference>